<organism evidence="2 3">
    <name type="scientific">Prymnesium parvum</name>
    <name type="common">Toxic golden alga</name>
    <dbReference type="NCBI Taxonomy" id="97485"/>
    <lineage>
        <taxon>Eukaryota</taxon>
        <taxon>Haptista</taxon>
        <taxon>Haptophyta</taxon>
        <taxon>Prymnesiophyceae</taxon>
        <taxon>Prymnesiales</taxon>
        <taxon>Prymnesiaceae</taxon>
        <taxon>Prymnesium</taxon>
    </lineage>
</organism>
<dbReference type="PANTHER" id="PTHR43798:SF33">
    <property type="entry name" value="HYDROLASE, PUTATIVE (AFU_ORTHOLOGUE AFUA_2G14860)-RELATED"/>
    <property type="match status" value="1"/>
</dbReference>
<evidence type="ECO:0000259" key="1">
    <source>
        <dbReference type="Pfam" id="PF00561"/>
    </source>
</evidence>
<dbReference type="AlphaFoldDB" id="A0AB34JRS7"/>
<evidence type="ECO:0000313" key="2">
    <source>
        <dbReference type="EMBL" id="KAL1523329.1"/>
    </source>
</evidence>
<dbReference type="Gene3D" id="3.40.50.1820">
    <property type="entry name" value="alpha/beta hydrolase"/>
    <property type="match status" value="1"/>
</dbReference>
<evidence type="ECO:0000313" key="3">
    <source>
        <dbReference type="Proteomes" id="UP001515480"/>
    </source>
</evidence>
<reference evidence="2 3" key="1">
    <citation type="journal article" date="2024" name="Science">
        <title>Giant polyketide synthase enzymes in the biosynthesis of giant marine polyether toxins.</title>
        <authorList>
            <person name="Fallon T.R."/>
            <person name="Shende V.V."/>
            <person name="Wierzbicki I.H."/>
            <person name="Pendleton A.L."/>
            <person name="Watervoot N.F."/>
            <person name="Auber R.P."/>
            <person name="Gonzalez D.J."/>
            <person name="Wisecaver J.H."/>
            <person name="Moore B.S."/>
        </authorList>
    </citation>
    <scope>NUCLEOTIDE SEQUENCE [LARGE SCALE GENOMIC DNA]</scope>
    <source>
        <strain evidence="2 3">12B1</strain>
    </source>
</reference>
<dbReference type="PANTHER" id="PTHR43798">
    <property type="entry name" value="MONOACYLGLYCEROL LIPASE"/>
    <property type="match status" value="1"/>
</dbReference>
<dbReference type="EMBL" id="JBGBPQ010000006">
    <property type="protein sequence ID" value="KAL1523329.1"/>
    <property type="molecule type" value="Genomic_DNA"/>
</dbReference>
<dbReference type="InterPro" id="IPR029058">
    <property type="entry name" value="AB_hydrolase_fold"/>
</dbReference>
<keyword evidence="3" id="KW-1185">Reference proteome</keyword>
<sequence length="267" mass="29700">MPVYTNDGVPLHYVEKGTGTQPLVLIHGWSGSHRYFDSVIDLLAPHFRVYAYDLRFHGESGKPTWGFHVARLAADLHDFLREVGLTSPILLGTSLGCAVIWAYVELYGDAHLKNLVFVDQAPSQWKMADWSYCSKGIYDAQSLANIQAAVMDMDAFADGNAACCLSRAIPAELSTILKSETLKCEPLHLAKLMADHAQLDWRPLLPRISIPCLNLYGSESGCFPVEGCQAVGELIPNCKNVLFEGCNHWLYLEEPGRFAREIVDFCH</sequence>
<accession>A0AB34JRS7</accession>
<dbReference type="Pfam" id="PF00561">
    <property type="entry name" value="Abhydrolase_1"/>
    <property type="match status" value="1"/>
</dbReference>
<dbReference type="SUPFAM" id="SSF53474">
    <property type="entry name" value="alpha/beta-Hydrolases"/>
    <property type="match status" value="1"/>
</dbReference>
<protein>
    <recommendedName>
        <fullName evidence="1">AB hydrolase-1 domain-containing protein</fullName>
    </recommendedName>
</protein>
<dbReference type="InterPro" id="IPR050266">
    <property type="entry name" value="AB_hydrolase_sf"/>
</dbReference>
<gene>
    <name evidence="2" type="ORF">AB1Y20_018275</name>
</gene>
<feature type="domain" description="AB hydrolase-1" evidence="1">
    <location>
        <begin position="22"/>
        <end position="168"/>
    </location>
</feature>
<name>A0AB34JRS7_PRYPA</name>
<dbReference type="InterPro" id="IPR000073">
    <property type="entry name" value="AB_hydrolase_1"/>
</dbReference>
<dbReference type="Proteomes" id="UP001515480">
    <property type="component" value="Unassembled WGS sequence"/>
</dbReference>
<dbReference type="GO" id="GO:0016020">
    <property type="term" value="C:membrane"/>
    <property type="evidence" value="ECO:0007669"/>
    <property type="project" value="TreeGrafter"/>
</dbReference>
<proteinExistence type="predicted"/>
<comment type="caution">
    <text evidence="2">The sequence shown here is derived from an EMBL/GenBank/DDBJ whole genome shotgun (WGS) entry which is preliminary data.</text>
</comment>